<dbReference type="FunFam" id="3.30.70.270:FF:000001">
    <property type="entry name" value="Diguanylate cyclase domain protein"/>
    <property type="match status" value="1"/>
</dbReference>
<organism evidence="6 7">
    <name type="scientific">Marinobacter orientalis</name>
    <dbReference type="NCBI Taxonomy" id="1928859"/>
    <lineage>
        <taxon>Bacteria</taxon>
        <taxon>Pseudomonadati</taxon>
        <taxon>Pseudomonadota</taxon>
        <taxon>Gammaproteobacteria</taxon>
        <taxon>Pseudomonadales</taxon>
        <taxon>Marinobacteraceae</taxon>
        <taxon>Marinobacter</taxon>
    </lineage>
</organism>
<dbReference type="PROSITE" id="PS50887">
    <property type="entry name" value="GGDEF"/>
    <property type="match status" value="1"/>
</dbReference>
<accession>A0A7Y0R9S6</accession>
<dbReference type="CDD" id="cd01949">
    <property type="entry name" value="GGDEF"/>
    <property type="match status" value="1"/>
</dbReference>
<dbReference type="Pfam" id="PF00989">
    <property type="entry name" value="PAS"/>
    <property type="match status" value="1"/>
</dbReference>
<dbReference type="InterPro" id="IPR013767">
    <property type="entry name" value="PAS_fold"/>
</dbReference>
<dbReference type="InterPro" id="IPR013655">
    <property type="entry name" value="PAS_fold_3"/>
</dbReference>
<feature type="transmembrane region" description="Helical" evidence="2">
    <location>
        <begin position="51"/>
        <end position="70"/>
    </location>
</feature>
<dbReference type="InterPro" id="IPR035965">
    <property type="entry name" value="PAS-like_dom_sf"/>
</dbReference>
<dbReference type="PANTHER" id="PTHR44757:SF2">
    <property type="entry name" value="BIOFILM ARCHITECTURE MAINTENANCE PROTEIN MBAA"/>
    <property type="match status" value="1"/>
</dbReference>
<evidence type="ECO:0000313" key="7">
    <source>
        <dbReference type="Proteomes" id="UP000567186"/>
    </source>
</evidence>
<gene>
    <name evidence="6" type="ORF">HIU99_04490</name>
</gene>
<dbReference type="NCBIfam" id="TIGR00229">
    <property type="entry name" value="sensory_box"/>
    <property type="match status" value="2"/>
</dbReference>
<feature type="domain" description="PAS" evidence="3">
    <location>
        <begin position="223"/>
        <end position="298"/>
    </location>
</feature>
<proteinExistence type="predicted"/>
<evidence type="ECO:0000256" key="2">
    <source>
        <dbReference type="SAM" id="Phobius"/>
    </source>
</evidence>
<dbReference type="EMBL" id="JABCKY010000001">
    <property type="protein sequence ID" value="NMT62850.1"/>
    <property type="molecule type" value="Genomic_DNA"/>
</dbReference>
<dbReference type="Gene3D" id="3.30.450.20">
    <property type="entry name" value="PAS domain"/>
    <property type="match status" value="2"/>
</dbReference>
<name>A0A7Y0R9S6_9GAMM</name>
<dbReference type="SUPFAM" id="SSF55785">
    <property type="entry name" value="PYP-like sensor domain (PAS domain)"/>
    <property type="match status" value="2"/>
</dbReference>
<dbReference type="OrthoDB" id="5620448at2"/>
<evidence type="ECO:0000259" key="5">
    <source>
        <dbReference type="PROSITE" id="PS50887"/>
    </source>
</evidence>
<feature type="domain" description="PAC" evidence="4">
    <location>
        <begin position="301"/>
        <end position="351"/>
    </location>
</feature>
<dbReference type="Pfam" id="PF08447">
    <property type="entry name" value="PAS_3"/>
    <property type="match status" value="1"/>
</dbReference>
<dbReference type="SMART" id="SM00086">
    <property type="entry name" value="PAC"/>
    <property type="match status" value="2"/>
</dbReference>
<evidence type="ECO:0000256" key="1">
    <source>
        <dbReference type="ARBA" id="ARBA00001946"/>
    </source>
</evidence>
<keyword evidence="2" id="KW-0812">Transmembrane</keyword>
<sequence length="524" mass="59453">MDRLEGRHTPLRRSLLVVGVYLLAGWLWIAFSDYLAAQWFPDPDALSRVQTYKGILFVVVTALVLFLVLMRQLSRDRIMLSLHHHQREEIRQLNQLRESLIERANVWINVLDPEGRIVLWNKAAEEISGYRREEVLDSDQIWQWLYPDADERERHRARAEEILPDEGELIGYETCITTRDGRERRISWNARGLRDEGGEIVGTIAIGQDITDLREAEITIRQRERQLSTLMDNLPGMAYRCRYDEHWTMLFVSSGCRELTGYQSEELVNNNRVSYAGLIADNSNEDVLRAVESAIGNAEPFSIEYPIVRKDGRHIWVWERGVAVGSNDDLVLEGIILDISDRKALEEELSELATRDSLTGLFNRREMTRLLDEEIARAKRYGRALALLWIDFDHFKAINDDCGHAAGDSVLKATSALLADNVRSVDVIGRFGGEEFVILLPEMDRFEASETAERLRALISDTPQPLGDGRTVPLTISIGVSVFPDNGTDSRDLCAAADSAMYQAKSSGRNRVVLAPPAQEAHNP</sequence>
<keyword evidence="7" id="KW-1185">Reference proteome</keyword>
<dbReference type="InterPro" id="IPR052155">
    <property type="entry name" value="Biofilm_reg_signaling"/>
</dbReference>
<dbReference type="Proteomes" id="UP000567186">
    <property type="component" value="Unassembled WGS sequence"/>
</dbReference>
<evidence type="ECO:0000259" key="4">
    <source>
        <dbReference type="PROSITE" id="PS50113"/>
    </source>
</evidence>
<dbReference type="InterPro" id="IPR000014">
    <property type="entry name" value="PAS"/>
</dbReference>
<dbReference type="Gene3D" id="3.30.70.270">
    <property type="match status" value="1"/>
</dbReference>
<dbReference type="InterPro" id="IPR029787">
    <property type="entry name" value="Nucleotide_cyclase"/>
</dbReference>
<dbReference type="InterPro" id="IPR000700">
    <property type="entry name" value="PAS-assoc_C"/>
</dbReference>
<dbReference type="SMART" id="SM00267">
    <property type="entry name" value="GGDEF"/>
    <property type="match status" value="1"/>
</dbReference>
<evidence type="ECO:0000259" key="3">
    <source>
        <dbReference type="PROSITE" id="PS50112"/>
    </source>
</evidence>
<evidence type="ECO:0000313" key="6">
    <source>
        <dbReference type="EMBL" id="NMT62850.1"/>
    </source>
</evidence>
<dbReference type="PROSITE" id="PS50113">
    <property type="entry name" value="PAC"/>
    <property type="match status" value="2"/>
</dbReference>
<comment type="cofactor">
    <cofactor evidence="1">
        <name>Mg(2+)</name>
        <dbReference type="ChEBI" id="CHEBI:18420"/>
    </cofactor>
</comment>
<dbReference type="SMART" id="SM00091">
    <property type="entry name" value="PAS"/>
    <property type="match status" value="2"/>
</dbReference>
<dbReference type="PROSITE" id="PS50112">
    <property type="entry name" value="PAS"/>
    <property type="match status" value="2"/>
</dbReference>
<feature type="domain" description="PAS" evidence="3">
    <location>
        <begin position="93"/>
        <end position="166"/>
    </location>
</feature>
<dbReference type="SUPFAM" id="SSF55073">
    <property type="entry name" value="Nucleotide cyclase"/>
    <property type="match status" value="1"/>
</dbReference>
<feature type="transmembrane region" description="Helical" evidence="2">
    <location>
        <begin position="12"/>
        <end position="31"/>
    </location>
</feature>
<comment type="caution">
    <text evidence="6">The sequence shown here is derived from an EMBL/GenBank/DDBJ whole genome shotgun (WGS) entry which is preliminary data.</text>
</comment>
<dbReference type="AlphaFoldDB" id="A0A7Y0R9S6"/>
<feature type="domain" description="PAC" evidence="4">
    <location>
        <begin position="170"/>
        <end position="222"/>
    </location>
</feature>
<dbReference type="NCBIfam" id="TIGR00254">
    <property type="entry name" value="GGDEF"/>
    <property type="match status" value="1"/>
</dbReference>
<dbReference type="Pfam" id="PF00990">
    <property type="entry name" value="GGDEF"/>
    <property type="match status" value="1"/>
</dbReference>
<reference evidence="6 7" key="1">
    <citation type="submission" date="2020-04" db="EMBL/GenBank/DDBJ databases">
        <title>Marinobacter oceani sp. nov., isolated from marine solar saltern.</title>
        <authorList>
            <person name="Chen X.-Y."/>
        </authorList>
    </citation>
    <scope>NUCLEOTIDE SEQUENCE [LARGE SCALE GENOMIC DNA]</scope>
    <source>
        <strain evidence="6 7">W62</strain>
    </source>
</reference>
<dbReference type="InterPro" id="IPR001610">
    <property type="entry name" value="PAC"/>
</dbReference>
<dbReference type="GO" id="GO:0003824">
    <property type="term" value="F:catalytic activity"/>
    <property type="evidence" value="ECO:0007669"/>
    <property type="project" value="UniProtKB-ARBA"/>
</dbReference>
<dbReference type="InterPro" id="IPR000160">
    <property type="entry name" value="GGDEF_dom"/>
</dbReference>
<dbReference type="RefSeq" id="WP_135954208.1">
    <property type="nucleotide sequence ID" value="NZ_JABCKY010000001.1"/>
</dbReference>
<feature type="domain" description="GGDEF" evidence="5">
    <location>
        <begin position="383"/>
        <end position="517"/>
    </location>
</feature>
<dbReference type="GO" id="GO:0006355">
    <property type="term" value="P:regulation of DNA-templated transcription"/>
    <property type="evidence" value="ECO:0007669"/>
    <property type="project" value="InterPro"/>
</dbReference>
<dbReference type="InterPro" id="IPR043128">
    <property type="entry name" value="Rev_trsase/Diguanyl_cyclase"/>
</dbReference>
<keyword evidence="2" id="KW-1133">Transmembrane helix</keyword>
<protein>
    <submittedName>
        <fullName evidence="6">Diguanylate cyclase</fullName>
    </submittedName>
</protein>
<dbReference type="PANTHER" id="PTHR44757">
    <property type="entry name" value="DIGUANYLATE CYCLASE DGCP"/>
    <property type="match status" value="1"/>
</dbReference>
<dbReference type="CDD" id="cd00130">
    <property type="entry name" value="PAS"/>
    <property type="match status" value="2"/>
</dbReference>
<keyword evidence="2" id="KW-0472">Membrane</keyword>